<reference evidence="15" key="1">
    <citation type="submission" date="2022-07" db="EMBL/GenBank/DDBJ databases">
        <title>Taxonomic analysis of Microcella humidisoli nov. sp., isolated from riverside soil.</title>
        <authorList>
            <person name="Molina K.M."/>
            <person name="Kim S.B."/>
        </authorList>
    </citation>
    <scope>NUCLEOTIDE SEQUENCE</scope>
    <source>
        <strain evidence="15">MMS21-STM10</strain>
    </source>
</reference>
<evidence type="ECO:0000256" key="8">
    <source>
        <dbReference type="ARBA" id="ARBA00022695"/>
    </source>
</evidence>
<organism evidence="15 16">
    <name type="scientific">Microcella humidisoli</name>
    <dbReference type="NCBI Taxonomy" id="2963406"/>
    <lineage>
        <taxon>Bacteria</taxon>
        <taxon>Bacillati</taxon>
        <taxon>Actinomycetota</taxon>
        <taxon>Actinomycetes</taxon>
        <taxon>Micrococcales</taxon>
        <taxon>Microbacteriaceae</taxon>
        <taxon>Microcella</taxon>
    </lineage>
</organism>
<dbReference type="Gene3D" id="3.40.50.11030">
    <property type="entry name" value="Threonylcarbamoyl-AMP synthase, C-terminal domain"/>
    <property type="match status" value="1"/>
</dbReference>
<comment type="catalytic activity">
    <reaction evidence="12 13">
        <text>L-threonine + hydrogencarbonate + ATP = L-threonylcarbamoyladenylate + diphosphate + H2O</text>
        <dbReference type="Rhea" id="RHEA:36407"/>
        <dbReference type="ChEBI" id="CHEBI:15377"/>
        <dbReference type="ChEBI" id="CHEBI:17544"/>
        <dbReference type="ChEBI" id="CHEBI:30616"/>
        <dbReference type="ChEBI" id="CHEBI:33019"/>
        <dbReference type="ChEBI" id="CHEBI:57926"/>
        <dbReference type="ChEBI" id="CHEBI:73682"/>
        <dbReference type="EC" id="2.7.7.87"/>
    </reaction>
</comment>
<dbReference type="InterPro" id="IPR017945">
    <property type="entry name" value="DHBP_synth_RibB-like_a/b_dom"/>
</dbReference>
<dbReference type="Gene3D" id="3.90.870.10">
    <property type="entry name" value="DHBP synthase"/>
    <property type="match status" value="1"/>
</dbReference>
<evidence type="ECO:0000256" key="10">
    <source>
        <dbReference type="ARBA" id="ARBA00022840"/>
    </source>
</evidence>
<comment type="similarity">
    <text evidence="2 13">Belongs to the SUA5 family.</text>
</comment>
<sequence>MTSEPVLRAARALREGHLVAFPTETVFGLGADAMNADAVARIFAAKGRPADHPLIVHVSSANLLTELAENVPDYARQLADAFWPGPLTLILRRSAAVPLAVTGGQETVGVRVPSHPTAVQLLRAFEGLGGRGVAAPSANRFGRVSPTTAAAVHAELADAFLPGDLVLDGERSQVGIESTIVDCTGAAPVVLRPGAISAEQVATTTGLTLGEHSPGVRVSGSLPSHYAPTAIVLLDAPPQPGDGFIALREHATPAGVVRLADPETVDDYAHELYAALRAADEAGIARVVAWQPAGPGVAVAVRDRLARASHRSRD</sequence>
<dbReference type="PANTHER" id="PTHR17490:SF16">
    <property type="entry name" value="THREONYLCARBAMOYL-AMP SYNTHASE"/>
    <property type="match status" value="1"/>
</dbReference>
<comment type="function">
    <text evidence="13">Required for the formation of a threonylcarbamoyl group on adenosine at position 37 (t(6)A37) in tRNAs that read codons beginning with adenine.</text>
</comment>
<evidence type="ECO:0000256" key="9">
    <source>
        <dbReference type="ARBA" id="ARBA00022741"/>
    </source>
</evidence>
<keyword evidence="7 13" id="KW-0819">tRNA processing</keyword>
<evidence type="ECO:0000256" key="7">
    <source>
        <dbReference type="ARBA" id="ARBA00022694"/>
    </source>
</evidence>
<evidence type="ECO:0000313" key="16">
    <source>
        <dbReference type="Proteomes" id="UP001060039"/>
    </source>
</evidence>
<dbReference type="Pfam" id="PF03481">
    <property type="entry name" value="Sua5_C"/>
    <property type="match status" value="1"/>
</dbReference>
<evidence type="ECO:0000256" key="4">
    <source>
        <dbReference type="ARBA" id="ARBA00015492"/>
    </source>
</evidence>
<dbReference type="InterPro" id="IPR006070">
    <property type="entry name" value="Sua5-like_dom"/>
</dbReference>
<dbReference type="PIRSF" id="PIRSF004930">
    <property type="entry name" value="Tln_factor_SUA5"/>
    <property type="match status" value="1"/>
</dbReference>
<proteinExistence type="inferred from homology"/>
<dbReference type="InterPro" id="IPR038385">
    <property type="entry name" value="Sua5/YwlC_C"/>
</dbReference>
<evidence type="ECO:0000256" key="5">
    <source>
        <dbReference type="ARBA" id="ARBA00022490"/>
    </source>
</evidence>
<dbReference type="RefSeq" id="WP_255160537.1">
    <property type="nucleotide sequence ID" value="NZ_CP101497.1"/>
</dbReference>
<dbReference type="PROSITE" id="PS51163">
    <property type="entry name" value="YRDC"/>
    <property type="match status" value="1"/>
</dbReference>
<dbReference type="NCBIfam" id="TIGR00057">
    <property type="entry name" value="L-threonylcarbamoyladenylate synthase"/>
    <property type="match status" value="1"/>
</dbReference>
<evidence type="ECO:0000256" key="12">
    <source>
        <dbReference type="ARBA" id="ARBA00048366"/>
    </source>
</evidence>
<dbReference type="Proteomes" id="UP001060039">
    <property type="component" value="Chromosome"/>
</dbReference>
<evidence type="ECO:0000256" key="2">
    <source>
        <dbReference type="ARBA" id="ARBA00007663"/>
    </source>
</evidence>
<keyword evidence="6 13" id="KW-0808">Transferase</keyword>
<dbReference type="InterPro" id="IPR010923">
    <property type="entry name" value="T(6)A37_SUA5"/>
</dbReference>
<evidence type="ECO:0000259" key="14">
    <source>
        <dbReference type="PROSITE" id="PS51163"/>
    </source>
</evidence>
<keyword evidence="8 13" id="KW-0548">Nucleotidyltransferase</keyword>
<dbReference type="PANTHER" id="PTHR17490">
    <property type="entry name" value="SUA5"/>
    <property type="match status" value="1"/>
</dbReference>
<name>A0ABY5FYK5_9MICO</name>
<evidence type="ECO:0000256" key="3">
    <source>
        <dbReference type="ARBA" id="ARBA00012584"/>
    </source>
</evidence>
<keyword evidence="5 13" id="KW-0963">Cytoplasm</keyword>
<gene>
    <name evidence="15" type="ORF">NNL39_04680</name>
</gene>
<dbReference type="InterPro" id="IPR005145">
    <property type="entry name" value="Sua5_C"/>
</dbReference>
<dbReference type="GO" id="GO:0061710">
    <property type="term" value="F:L-threonylcarbamoyladenylate synthase"/>
    <property type="evidence" value="ECO:0007669"/>
    <property type="project" value="UniProtKB-EC"/>
</dbReference>
<evidence type="ECO:0000256" key="6">
    <source>
        <dbReference type="ARBA" id="ARBA00022679"/>
    </source>
</evidence>
<comment type="subcellular location">
    <subcellularLocation>
        <location evidence="1 13">Cytoplasm</location>
    </subcellularLocation>
</comment>
<evidence type="ECO:0000313" key="15">
    <source>
        <dbReference type="EMBL" id="UTT63405.1"/>
    </source>
</evidence>
<evidence type="ECO:0000256" key="11">
    <source>
        <dbReference type="ARBA" id="ARBA00029774"/>
    </source>
</evidence>
<accession>A0ABY5FYK5</accession>
<keyword evidence="16" id="KW-1185">Reference proteome</keyword>
<feature type="domain" description="YrdC-like" evidence="14">
    <location>
        <begin position="3"/>
        <end position="196"/>
    </location>
</feature>
<keyword evidence="10 13" id="KW-0067">ATP-binding</keyword>
<keyword evidence="9 13" id="KW-0547">Nucleotide-binding</keyword>
<dbReference type="InterPro" id="IPR050156">
    <property type="entry name" value="TC-AMP_synthase_SUA5"/>
</dbReference>
<dbReference type="Pfam" id="PF01300">
    <property type="entry name" value="Sua5_yciO_yrdC"/>
    <property type="match status" value="1"/>
</dbReference>
<dbReference type="SUPFAM" id="SSF55821">
    <property type="entry name" value="YrdC/RibB"/>
    <property type="match status" value="1"/>
</dbReference>
<evidence type="ECO:0000256" key="13">
    <source>
        <dbReference type="PIRNR" id="PIRNR004930"/>
    </source>
</evidence>
<dbReference type="EC" id="2.7.7.87" evidence="3 13"/>
<evidence type="ECO:0000256" key="1">
    <source>
        <dbReference type="ARBA" id="ARBA00004496"/>
    </source>
</evidence>
<protein>
    <recommendedName>
        <fullName evidence="4 13">Threonylcarbamoyl-AMP synthase</fullName>
        <shortName evidence="13">TC-AMP synthase</shortName>
        <ecNumber evidence="3 13">2.7.7.87</ecNumber>
    </recommendedName>
    <alternativeName>
        <fullName evidence="11 13">L-threonylcarbamoyladenylate synthase</fullName>
    </alternativeName>
</protein>
<dbReference type="EMBL" id="CP101497">
    <property type="protein sequence ID" value="UTT63405.1"/>
    <property type="molecule type" value="Genomic_DNA"/>
</dbReference>